<proteinExistence type="predicted"/>
<sequence length="70" mass="8567">MDLRRRGGLRLRGFRRRRRGFRLTCEREKERVLGEGSVLFFFFPSFLPYQKGGYTQIVPDYRIILYCLFR</sequence>
<organism evidence="1">
    <name type="scientific">Solanum chacoense</name>
    <name type="common">Chaco potato</name>
    <dbReference type="NCBI Taxonomy" id="4108"/>
    <lineage>
        <taxon>Eukaryota</taxon>
        <taxon>Viridiplantae</taxon>
        <taxon>Streptophyta</taxon>
        <taxon>Embryophyta</taxon>
        <taxon>Tracheophyta</taxon>
        <taxon>Spermatophyta</taxon>
        <taxon>Magnoliopsida</taxon>
        <taxon>eudicotyledons</taxon>
        <taxon>Gunneridae</taxon>
        <taxon>Pentapetalae</taxon>
        <taxon>asterids</taxon>
        <taxon>lamiids</taxon>
        <taxon>Solanales</taxon>
        <taxon>Solanaceae</taxon>
        <taxon>Solanoideae</taxon>
        <taxon>Solaneae</taxon>
        <taxon>Solanum</taxon>
    </lineage>
</organism>
<protein>
    <submittedName>
        <fullName evidence="1">Putative ovule protein</fullName>
    </submittedName>
</protein>
<evidence type="ECO:0000313" key="1">
    <source>
        <dbReference type="EMBL" id="JAP13203.1"/>
    </source>
</evidence>
<dbReference type="EMBL" id="GEDG01028400">
    <property type="protein sequence ID" value="JAP13203.1"/>
    <property type="molecule type" value="Transcribed_RNA"/>
</dbReference>
<name>A0A0V0GZ55_SOLCH</name>
<dbReference type="AlphaFoldDB" id="A0A0V0GZ55"/>
<reference evidence="1" key="1">
    <citation type="submission" date="2015-12" db="EMBL/GenBank/DDBJ databases">
        <title>Gene expression during late stages of embryo sac development: a critical building block for successful pollen-pistil interactions.</title>
        <authorList>
            <person name="Liu Y."/>
            <person name="Joly V."/>
            <person name="Sabar M."/>
            <person name="Matton D.P."/>
        </authorList>
    </citation>
    <scope>NUCLEOTIDE SEQUENCE</scope>
</reference>
<accession>A0A0V0GZ55</accession>